<feature type="transmembrane region" description="Helical" evidence="10">
    <location>
        <begin position="142"/>
        <end position="168"/>
    </location>
</feature>
<keyword evidence="8 10" id="KW-1133">Transmembrane helix</keyword>
<feature type="transmembrane region" description="Helical" evidence="10">
    <location>
        <begin position="35"/>
        <end position="56"/>
    </location>
</feature>
<name>A0A3Q3JB19_MONAL</name>
<evidence type="ECO:0000256" key="5">
    <source>
        <dbReference type="ARBA" id="ARBA00022475"/>
    </source>
</evidence>
<dbReference type="STRING" id="43700.ENSMALP00000013955"/>
<evidence type="ECO:0000256" key="1">
    <source>
        <dbReference type="ARBA" id="ARBA00004435"/>
    </source>
</evidence>
<evidence type="ECO:0000256" key="7">
    <source>
        <dbReference type="ARBA" id="ARBA00022949"/>
    </source>
</evidence>
<evidence type="ECO:0000256" key="10">
    <source>
        <dbReference type="SAM" id="Phobius"/>
    </source>
</evidence>
<dbReference type="GO" id="GO:0005886">
    <property type="term" value="C:plasma membrane"/>
    <property type="evidence" value="ECO:0007669"/>
    <property type="project" value="UniProtKB-SubCell"/>
</dbReference>
<comment type="subcellular location">
    <subcellularLocation>
        <location evidence="1">Cell junction</location>
        <location evidence="1">Tight junction</location>
    </subcellularLocation>
    <subcellularLocation>
        <location evidence="2">Cell membrane</location>
        <topology evidence="2">Multi-pass membrane protein</topology>
    </subcellularLocation>
</comment>
<dbReference type="Gene3D" id="1.20.140.150">
    <property type="match status" value="1"/>
</dbReference>
<evidence type="ECO:0000256" key="9">
    <source>
        <dbReference type="ARBA" id="ARBA00023136"/>
    </source>
</evidence>
<evidence type="ECO:0008006" key="13">
    <source>
        <dbReference type="Google" id="ProtNLM"/>
    </source>
</evidence>
<dbReference type="InterPro" id="IPR004031">
    <property type="entry name" value="PMP22/EMP/MP20/Claudin"/>
</dbReference>
<dbReference type="Proteomes" id="UP000261600">
    <property type="component" value="Unplaced"/>
</dbReference>
<proteinExistence type="inferred from homology"/>
<protein>
    <recommendedName>
        <fullName evidence="13">Claudin</fullName>
    </recommendedName>
</protein>
<evidence type="ECO:0000256" key="3">
    <source>
        <dbReference type="ARBA" id="ARBA00008295"/>
    </source>
</evidence>
<keyword evidence="9 10" id="KW-0472">Membrane</keyword>
<dbReference type="GO" id="GO:0005923">
    <property type="term" value="C:bicellular tight junction"/>
    <property type="evidence" value="ECO:0007669"/>
    <property type="project" value="UniProtKB-SubCell"/>
</dbReference>
<reference evidence="11" key="1">
    <citation type="submission" date="2025-08" db="UniProtKB">
        <authorList>
            <consortium name="Ensembl"/>
        </authorList>
    </citation>
    <scope>IDENTIFICATION</scope>
</reference>
<dbReference type="InterPro" id="IPR006187">
    <property type="entry name" value="Claudin"/>
</dbReference>
<dbReference type="AlphaFoldDB" id="A0A3Q3JB19"/>
<evidence type="ECO:0000256" key="4">
    <source>
        <dbReference type="ARBA" id="ARBA00022427"/>
    </source>
</evidence>
<evidence type="ECO:0000313" key="11">
    <source>
        <dbReference type="Ensembl" id="ENSMALP00000013955.1"/>
    </source>
</evidence>
<keyword evidence="12" id="KW-1185">Reference proteome</keyword>
<dbReference type="PANTHER" id="PTHR12002">
    <property type="entry name" value="CLAUDIN"/>
    <property type="match status" value="1"/>
</dbReference>
<evidence type="ECO:0000256" key="6">
    <source>
        <dbReference type="ARBA" id="ARBA00022692"/>
    </source>
</evidence>
<dbReference type="Ensembl" id="ENSMALT00000014256.1">
    <property type="protein sequence ID" value="ENSMALP00000013955.1"/>
    <property type="gene ID" value="ENSMALG00000009740.1"/>
</dbReference>
<feature type="transmembrane region" description="Helical" evidence="10">
    <location>
        <begin position="188"/>
        <end position="212"/>
    </location>
</feature>
<sequence length="286" mass="31279">MYFKALTVISVLNQFSSTGPRGATLTMEYRMTVMYIEIVCFMSCLCGWILVCSTIPTDFWMVSEDSGSVLMTADFYHNLWKDCMTDGTGVTVCKDYASMMALSVYLHVCRALTVCSVITGFFGGVLTLIGMKCTKIGGSETASARVTFAAGITYLVSAFCGMITYTWWANRSISDFLNPAYLQLKYELGAAIFIGWGGSFLLLFGGMVLSYFSGKECFQSSRGPRPQRAYAPLSRATGGGGSVFCTRTLRHVDCGHRDSNLQTSGWEMTALPTTPLSPPPVLTKFT</sequence>
<keyword evidence="7" id="KW-0965">Cell junction</keyword>
<organism evidence="11 12">
    <name type="scientific">Monopterus albus</name>
    <name type="common">Swamp eel</name>
    <dbReference type="NCBI Taxonomy" id="43700"/>
    <lineage>
        <taxon>Eukaryota</taxon>
        <taxon>Metazoa</taxon>
        <taxon>Chordata</taxon>
        <taxon>Craniata</taxon>
        <taxon>Vertebrata</taxon>
        <taxon>Euteleostomi</taxon>
        <taxon>Actinopterygii</taxon>
        <taxon>Neopterygii</taxon>
        <taxon>Teleostei</taxon>
        <taxon>Neoteleostei</taxon>
        <taxon>Acanthomorphata</taxon>
        <taxon>Anabantaria</taxon>
        <taxon>Synbranchiformes</taxon>
        <taxon>Synbranchidae</taxon>
        <taxon>Monopterus</taxon>
    </lineage>
</organism>
<comment type="similarity">
    <text evidence="3">Belongs to the claudin family.</text>
</comment>
<accession>A0A3Q3JB19</accession>
<feature type="transmembrane region" description="Helical" evidence="10">
    <location>
        <begin position="104"/>
        <end position="130"/>
    </location>
</feature>
<dbReference type="Pfam" id="PF00822">
    <property type="entry name" value="PMP22_Claudin"/>
    <property type="match status" value="1"/>
</dbReference>
<keyword evidence="5" id="KW-1003">Cell membrane</keyword>
<evidence type="ECO:0000256" key="2">
    <source>
        <dbReference type="ARBA" id="ARBA00004651"/>
    </source>
</evidence>
<reference evidence="11" key="2">
    <citation type="submission" date="2025-09" db="UniProtKB">
        <authorList>
            <consortium name="Ensembl"/>
        </authorList>
    </citation>
    <scope>IDENTIFICATION</scope>
</reference>
<keyword evidence="6 10" id="KW-0812">Transmembrane</keyword>
<dbReference type="GO" id="GO:0005198">
    <property type="term" value="F:structural molecule activity"/>
    <property type="evidence" value="ECO:0007669"/>
    <property type="project" value="InterPro"/>
</dbReference>
<evidence type="ECO:0000313" key="12">
    <source>
        <dbReference type="Proteomes" id="UP000261600"/>
    </source>
</evidence>
<evidence type="ECO:0000256" key="8">
    <source>
        <dbReference type="ARBA" id="ARBA00022989"/>
    </source>
</evidence>
<dbReference type="PRINTS" id="PR01077">
    <property type="entry name" value="CLAUDIN"/>
</dbReference>
<keyword evidence="4" id="KW-0796">Tight junction</keyword>